<proteinExistence type="predicted"/>
<evidence type="ECO:0000313" key="2">
    <source>
        <dbReference type="Proteomes" id="UP001060261"/>
    </source>
</evidence>
<dbReference type="RefSeq" id="WP_260559064.1">
    <property type="nucleotide sequence ID" value="NZ_BAABEC010000059.1"/>
</dbReference>
<sequence length="585" mass="63224">MPDAAAPVSLIKVLTPLGLARRQQQARVGRSDLQLSAALIRDDHWNGSRGWTGPLPRYDGSPDSGANVARVTAEIERTFISRNLPLNVVQRHVNGIAGREPLWSVTPKRKLPKGGKPNAAEQKLVDEFTDALSSWWDNSGVWLSIQKALTTALWSERGTLRLFVPRSKLEANVTDGEGNSGPGVPGGLTLADALGFISVQAPSWDAAGVVRDIEGRVNSAYFHYKDAMGLPFWEIQERLPNGMTKVTPASMGQDNDPSDTYPVPDLLLFEVKLDPLITESVRRLSLFADKTMTMGSRNIDLGGFVERTILNAQMPGQWVKDSAAPGGQKFVPSSYNTGSGVTNFLNGVAIMVKDEATGKLVPSGNFSTPSVQYKDPSGWGVFGETFDEVREAIFDEAKQLHVLMTGDGRVNGVSRIQAVQDFISSLEPTRMALEQLVRWVINTVLRLGLHFIGRRPEYDAFHATVQARMSAVQPTPAEVDTALKLHEGGVISLESVHARIGVEDSQAERERMAIEGITPALALKILAAAPAWVGLKALQLAFPALLISDSQVEEQRQADLGGAAPVNLADLNALDGAALDNAPNP</sequence>
<keyword evidence="2" id="KW-1185">Reference proteome</keyword>
<evidence type="ECO:0008006" key="3">
    <source>
        <dbReference type="Google" id="ProtNLM"/>
    </source>
</evidence>
<organism evidence="1 2">
    <name type="scientific">Deinococcus rubellus</name>
    <dbReference type="NCBI Taxonomy" id="1889240"/>
    <lineage>
        <taxon>Bacteria</taxon>
        <taxon>Thermotogati</taxon>
        <taxon>Deinococcota</taxon>
        <taxon>Deinococci</taxon>
        <taxon>Deinococcales</taxon>
        <taxon>Deinococcaceae</taxon>
        <taxon>Deinococcus</taxon>
    </lineage>
</organism>
<accession>A0ABY5YEP9</accession>
<protein>
    <recommendedName>
        <fullName evidence="3">Phage portal protein</fullName>
    </recommendedName>
</protein>
<gene>
    <name evidence="1" type="ORF">N0D28_08280</name>
</gene>
<dbReference type="Proteomes" id="UP001060261">
    <property type="component" value="Chromosome"/>
</dbReference>
<dbReference type="EMBL" id="CP104213">
    <property type="protein sequence ID" value="UWX62769.1"/>
    <property type="molecule type" value="Genomic_DNA"/>
</dbReference>
<name>A0ABY5YEP9_9DEIO</name>
<evidence type="ECO:0000313" key="1">
    <source>
        <dbReference type="EMBL" id="UWX62769.1"/>
    </source>
</evidence>
<reference evidence="1" key="1">
    <citation type="submission" date="2022-09" db="EMBL/GenBank/DDBJ databases">
        <title>genome sequence of Deinococcus rubellus.</title>
        <authorList>
            <person name="Srinivasan S."/>
        </authorList>
    </citation>
    <scope>NUCLEOTIDE SEQUENCE</scope>
    <source>
        <strain evidence="1">Ant6</strain>
    </source>
</reference>